<dbReference type="PRINTS" id="PR00081">
    <property type="entry name" value="GDHRDH"/>
</dbReference>
<proteinExistence type="inferred from homology"/>
<dbReference type="VEuPathDB" id="FungiDB:AAP_00740"/>
<keyword evidence="5" id="KW-1185">Reference proteome</keyword>
<accession>A0A168CWS0</accession>
<keyword evidence="2" id="KW-0521">NADP</keyword>
<evidence type="ECO:0000313" key="4">
    <source>
        <dbReference type="EMBL" id="KZZ97097.1"/>
    </source>
</evidence>
<dbReference type="PANTHER" id="PTHR24320">
    <property type="entry name" value="RETINOL DEHYDROGENASE"/>
    <property type="match status" value="1"/>
</dbReference>
<dbReference type="GO" id="GO:0016491">
    <property type="term" value="F:oxidoreductase activity"/>
    <property type="evidence" value="ECO:0007669"/>
    <property type="project" value="UniProtKB-KW"/>
</dbReference>
<gene>
    <name evidence="4" type="ORF">AAP_00740</name>
</gene>
<dbReference type="EMBL" id="AZGZ01000002">
    <property type="protein sequence ID" value="KZZ97097.1"/>
    <property type="molecule type" value="Genomic_DNA"/>
</dbReference>
<dbReference type="SUPFAM" id="SSF51735">
    <property type="entry name" value="NAD(P)-binding Rossmann-fold domains"/>
    <property type="match status" value="1"/>
</dbReference>
<dbReference type="InterPro" id="IPR036291">
    <property type="entry name" value="NAD(P)-bd_dom_sf"/>
</dbReference>
<protein>
    <submittedName>
        <fullName evidence="4">NAD(P)-binding domain protein</fullName>
    </submittedName>
</protein>
<dbReference type="OrthoDB" id="191139at2759"/>
<reference evidence="4 5" key="1">
    <citation type="journal article" date="2016" name="Genome Biol. Evol.">
        <title>Divergent and convergent evolution of fungal pathogenicity.</title>
        <authorList>
            <person name="Shang Y."/>
            <person name="Xiao G."/>
            <person name="Zheng P."/>
            <person name="Cen K."/>
            <person name="Zhan S."/>
            <person name="Wang C."/>
        </authorList>
    </citation>
    <scope>NUCLEOTIDE SEQUENCE [LARGE SCALE GENOMIC DNA]</scope>
    <source>
        <strain evidence="4 5">ARSEF 7405</strain>
    </source>
</reference>
<sequence>MDVLIREGICLPRATLTEKNLPDQAGKVFIVTGGYTGVGWHLSKILYQRNGVVYIAGRRKEKFDEAIASIKKECPDSSGRLEYLHLDLADLPSIAKAAQEFGAKEDRLDVLTNNAGVMFPPVGSKSNQVTVP</sequence>
<evidence type="ECO:0000313" key="5">
    <source>
        <dbReference type="Proteomes" id="UP000242877"/>
    </source>
</evidence>
<keyword evidence="3" id="KW-0560">Oxidoreductase</keyword>
<name>A0A168CWS0_9EURO</name>
<dbReference type="Proteomes" id="UP000242877">
    <property type="component" value="Unassembled WGS sequence"/>
</dbReference>
<evidence type="ECO:0000256" key="1">
    <source>
        <dbReference type="ARBA" id="ARBA00006484"/>
    </source>
</evidence>
<dbReference type="PANTHER" id="PTHR24320:SF236">
    <property type="entry name" value="SHORT-CHAIN DEHYDROGENASE-RELATED"/>
    <property type="match status" value="1"/>
</dbReference>
<dbReference type="InterPro" id="IPR002347">
    <property type="entry name" value="SDR_fam"/>
</dbReference>
<evidence type="ECO:0000256" key="3">
    <source>
        <dbReference type="ARBA" id="ARBA00023002"/>
    </source>
</evidence>
<comment type="similarity">
    <text evidence="1">Belongs to the short-chain dehydrogenases/reductases (SDR) family.</text>
</comment>
<organism evidence="4 5">
    <name type="scientific">Ascosphaera apis ARSEF 7405</name>
    <dbReference type="NCBI Taxonomy" id="392613"/>
    <lineage>
        <taxon>Eukaryota</taxon>
        <taxon>Fungi</taxon>
        <taxon>Dikarya</taxon>
        <taxon>Ascomycota</taxon>
        <taxon>Pezizomycotina</taxon>
        <taxon>Eurotiomycetes</taxon>
        <taxon>Eurotiomycetidae</taxon>
        <taxon>Onygenales</taxon>
        <taxon>Ascosphaeraceae</taxon>
        <taxon>Ascosphaera</taxon>
    </lineage>
</organism>
<evidence type="ECO:0000256" key="2">
    <source>
        <dbReference type="ARBA" id="ARBA00022857"/>
    </source>
</evidence>
<dbReference type="Pfam" id="PF00106">
    <property type="entry name" value="adh_short"/>
    <property type="match status" value="1"/>
</dbReference>
<comment type="caution">
    <text evidence="4">The sequence shown here is derived from an EMBL/GenBank/DDBJ whole genome shotgun (WGS) entry which is preliminary data.</text>
</comment>
<dbReference type="Gene3D" id="3.40.50.720">
    <property type="entry name" value="NAD(P)-binding Rossmann-like Domain"/>
    <property type="match status" value="1"/>
</dbReference>
<dbReference type="AlphaFoldDB" id="A0A168CWS0"/>